<dbReference type="Gene3D" id="3.30.450.20">
    <property type="entry name" value="PAS domain"/>
    <property type="match status" value="1"/>
</dbReference>
<evidence type="ECO:0000259" key="1">
    <source>
        <dbReference type="Pfam" id="PF08447"/>
    </source>
</evidence>
<dbReference type="CDD" id="cd00130">
    <property type="entry name" value="PAS"/>
    <property type="match status" value="1"/>
</dbReference>
<proteinExistence type="predicted"/>
<evidence type="ECO:0000313" key="2">
    <source>
        <dbReference type="EMBL" id="MFC4670489.1"/>
    </source>
</evidence>
<evidence type="ECO:0000313" key="3">
    <source>
        <dbReference type="Proteomes" id="UP001595973"/>
    </source>
</evidence>
<keyword evidence="3" id="KW-1185">Reference proteome</keyword>
<comment type="caution">
    <text evidence="2">The sequence shown here is derived from an EMBL/GenBank/DDBJ whole genome shotgun (WGS) entry which is preliminary data.</text>
</comment>
<sequence length="403" mass="44372">MSREEVRVIDEPVAGFGIDELFLSRTDERGVILSGNSVFARLSGYDWKTLIGAPHRLIRHPDMPRGVFHLMWSTLKQGRPFGGYVKNRAADGRHYWVYAVVLPVEGDFLSVRLKPSTPILETVSDLYRRQILAESAGQSPAESAEAIGRAICEMGFWDYRAFMGHALGAEFTSRGAALGRPVAAGVARFDEMGGHLAELMKEVRLVQDSFTLISNSPANLIILGSRLKTNREPMKVVAQNYGLLADELLRSISELSDGLEVLLQTAHDGRMGLCASFLYREAIAQFCESEPNRGSHGHKREVEILTAAQKRFTENAVAGCRRIGAEVGHFVHLAAQLRRQVSGLAVTRVICRIEAAAIREDTSGIDEVADRLTTFQQELERALDRIYLACHGLGGRVDGLSAA</sequence>
<feature type="domain" description="PAS fold-3" evidence="1">
    <location>
        <begin position="36"/>
        <end position="104"/>
    </location>
</feature>
<accession>A0ABV9KK61</accession>
<dbReference type="InterPro" id="IPR013655">
    <property type="entry name" value="PAS_fold_3"/>
</dbReference>
<name>A0ABV9KK61_9RHOB</name>
<dbReference type="EMBL" id="JBHSGI010000025">
    <property type="protein sequence ID" value="MFC4670489.1"/>
    <property type="molecule type" value="Genomic_DNA"/>
</dbReference>
<reference evidence="3" key="1">
    <citation type="journal article" date="2019" name="Int. J. Syst. Evol. Microbiol.">
        <title>The Global Catalogue of Microorganisms (GCM) 10K type strain sequencing project: providing services to taxonomists for standard genome sequencing and annotation.</title>
        <authorList>
            <consortium name="The Broad Institute Genomics Platform"/>
            <consortium name="The Broad Institute Genome Sequencing Center for Infectious Disease"/>
            <person name="Wu L."/>
            <person name="Ma J."/>
        </authorList>
    </citation>
    <scope>NUCLEOTIDE SEQUENCE [LARGE SCALE GENOMIC DNA]</scope>
    <source>
        <strain evidence="3">CGMCC 4.7283</strain>
    </source>
</reference>
<dbReference type="NCBIfam" id="TIGR00229">
    <property type="entry name" value="sensory_box"/>
    <property type="match status" value="1"/>
</dbReference>
<dbReference type="InterPro" id="IPR035965">
    <property type="entry name" value="PAS-like_dom_sf"/>
</dbReference>
<dbReference type="Proteomes" id="UP001595973">
    <property type="component" value="Unassembled WGS sequence"/>
</dbReference>
<dbReference type="InterPro" id="IPR000014">
    <property type="entry name" value="PAS"/>
</dbReference>
<dbReference type="SUPFAM" id="SSF55785">
    <property type="entry name" value="PYP-like sensor domain (PAS domain)"/>
    <property type="match status" value="1"/>
</dbReference>
<organism evidence="2 3">
    <name type="scientific">Seohaeicola nanhaiensis</name>
    <dbReference type="NCBI Taxonomy" id="1387282"/>
    <lineage>
        <taxon>Bacteria</taxon>
        <taxon>Pseudomonadati</taxon>
        <taxon>Pseudomonadota</taxon>
        <taxon>Alphaproteobacteria</taxon>
        <taxon>Rhodobacterales</taxon>
        <taxon>Roseobacteraceae</taxon>
        <taxon>Seohaeicola</taxon>
    </lineage>
</organism>
<dbReference type="RefSeq" id="WP_380719599.1">
    <property type="nucleotide sequence ID" value="NZ_JBHSGI010000025.1"/>
</dbReference>
<protein>
    <submittedName>
        <fullName evidence="2">PAS domain-containing protein</fullName>
    </submittedName>
</protein>
<gene>
    <name evidence="2" type="ORF">ACFO5X_18145</name>
</gene>
<dbReference type="Pfam" id="PF08447">
    <property type="entry name" value="PAS_3"/>
    <property type="match status" value="1"/>
</dbReference>